<feature type="transmembrane region" description="Helical" evidence="1">
    <location>
        <begin position="6"/>
        <end position="24"/>
    </location>
</feature>
<evidence type="ECO:0000256" key="1">
    <source>
        <dbReference type="SAM" id="Phobius"/>
    </source>
</evidence>
<dbReference type="Proteomes" id="UP001515480">
    <property type="component" value="Unassembled WGS sequence"/>
</dbReference>
<protein>
    <submittedName>
        <fullName evidence="2">Uncharacterized protein</fullName>
    </submittedName>
</protein>
<reference evidence="2 3" key="1">
    <citation type="journal article" date="2024" name="Science">
        <title>Giant polyketide synthase enzymes in the biosynthesis of giant marine polyether toxins.</title>
        <authorList>
            <person name="Fallon T.R."/>
            <person name="Shende V.V."/>
            <person name="Wierzbicki I.H."/>
            <person name="Pendleton A.L."/>
            <person name="Watervoot N.F."/>
            <person name="Auber R.P."/>
            <person name="Gonzalez D.J."/>
            <person name="Wisecaver J.H."/>
            <person name="Moore B.S."/>
        </authorList>
    </citation>
    <scope>NUCLEOTIDE SEQUENCE [LARGE SCALE GENOMIC DNA]</scope>
    <source>
        <strain evidence="2 3">12B1</strain>
    </source>
</reference>
<name>A0AB34JCX2_PRYPA</name>
<sequence>MVLPKAVAAAFFAPWAFVLTVNNLPTDLRLRIQKSDLLQQGTKMRTVKLEPPKLKGVWLTPEVREITSSFPKEYDTKELELLWAALLACYGSQDRALQAARSNPQIINPSYSFCNTMLQSKEALLEVMSKEEALEVMSKNPAVLQCGPSLAALGASEIKLVGSFRSLLNRVPKRAGLLLSTAFLSIALLPVLVAQNPHLADTRVLGYTESLAGAVVAPVFAVAILYLLKSSSA</sequence>
<keyword evidence="1" id="KW-0812">Transmembrane</keyword>
<keyword evidence="1" id="KW-0472">Membrane</keyword>
<evidence type="ECO:0000313" key="3">
    <source>
        <dbReference type="Proteomes" id="UP001515480"/>
    </source>
</evidence>
<keyword evidence="3" id="KW-1185">Reference proteome</keyword>
<accession>A0AB34JCX2</accession>
<proteinExistence type="predicted"/>
<dbReference type="AlphaFoldDB" id="A0AB34JCX2"/>
<feature type="transmembrane region" description="Helical" evidence="1">
    <location>
        <begin position="205"/>
        <end position="228"/>
    </location>
</feature>
<dbReference type="EMBL" id="JBGBPQ010000009">
    <property type="protein sequence ID" value="KAL1519401.1"/>
    <property type="molecule type" value="Genomic_DNA"/>
</dbReference>
<keyword evidence="1" id="KW-1133">Transmembrane helix</keyword>
<organism evidence="2 3">
    <name type="scientific">Prymnesium parvum</name>
    <name type="common">Toxic golden alga</name>
    <dbReference type="NCBI Taxonomy" id="97485"/>
    <lineage>
        <taxon>Eukaryota</taxon>
        <taxon>Haptista</taxon>
        <taxon>Haptophyta</taxon>
        <taxon>Prymnesiophyceae</taxon>
        <taxon>Prymnesiales</taxon>
        <taxon>Prymnesiaceae</taxon>
        <taxon>Prymnesium</taxon>
    </lineage>
</organism>
<feature type="transmembrane region" description="Helical" evidence="1">
    <location>
        <begin position="175"/>
        <end position="193"/>
    </location>
</feature>
<gene>
    <name evidence="2" type="ORF">AB1Y20_022926</name>
</gene>
<evidence type="ECO:0000313" key="2">
    <source>
        <dbReference type="EMBL" id="KAL1519401.1"/>
    </source>
</evidence>
<comment type="caution">
    <text evidence="2">The sequence shown here is derived from an EMBL/GenBank/DDBJ whole genome shotgun (WGS) entry which is preliminary data.</text>
</comment>